<dbReference type="InterPro" id="IPR013096">
    <property type="entry name" value="Cupin_2"/>
</dbReference>
<dbReference type="SUPFAM" id="SSF47413">
    <property type="entry name" value="lambda repressor-like DNA-binding domains"/>
    <property type="match status" value="1"/>
</dbReference>
<dbReference type="GO" id="GO:0005829">
    <property type="term" value="C:cytosol"/>
    <property type="evidence" value="ECO:0007669"/>
    <property type="project" value="TreeGrafter"/>
</dbReference>
<sequence>MPNTDHLEISAGNEAESEAVSKPVGAGDNGQAETDLPIGRRLQLLRERNGWSQRELAKRSGVTNSVISTIEQGRVSPSISSLEKILAGFPVSLREFFTFDPDAEAPVFFAVGEMETRQFGGLNSRRLFAHQGVAVTHVVYEASTGEAASSSPSLYQRDGMTVGVIISGQLEVTVGGQVRVLQAGEGYQFDQTRPHCIRNLAEEECVVLSVSC</sequence>
<proteinExistence type="predicted"/>
<accession>A0A7X0JVD4</accession>
<dbReference type="Gene3D" id="1.10.260.40">
    <property type="entry name" value="lambda repressor-like DNA-binding domains"/>
    <property type="match status" value="1"/>
</dbReference>
<dbReference type="InterPro" id="IPR050807">
    <property type="entry name" value="TransReg_Diox_bact_type"/>
</dbReference>
<reference evidence="4 5" key="1">
    <citation type="submission" date="2020-08" db="EMBL/GenBank/DDBJ databases">
        <title>Genomic Encyclopedia of Type Strains, Phase IV (KMG-IV): sequencing the most valuable type-strain genomes for metagenomic binning, comparative biology and taxonomic classification.</title>
        <authorList>
            <person name="Goeker M."/>
        </authorList>
    </citation>
    <scope>NUCLEOTIDE SEQUENCE [LARGE SCALE GENOMIC DNA]</scope>
    <source>
        <strain evidence="4 5">DSM 22368</strain>
    </source>
</reference>
<dbReference type="Gene3D" id="2.60.120.10">
    <property type="entry name" value="Jelly Rolls"/>
    <property type="match status" value="1"/>
</dbReference>
<gene>
    <name evidence="4" type="ORF">HNR48_002276</name>
</gene>
<dbReference type="RefSeq" id="WP_166847032.1">
    <property type="nucleotide sequence ID" value="NZ_JAAQPJ010000022.1"/>
</dbReference>
<dbReference type="PANTHER" id="PTHR46797">
    <property type="entry name" value="HTH-TYPE TRANSCRIPTIONAL REGULATOR"/>
    <property type="match status" value="1"/>
</dbReference>
<feature type="region of interest" description="Disordered" evidence="2">
    <location>
        <begin position="1"/>
        <end position="36"/>
    </location>
</feature>
<dbReference type="InterPro" id="IPR001387">
    <property type="entry name" value="Cro/C1-type_HTH"/>
</dbReference>
<organism evidence="4 5">
    <name type="scientific">Pseudoteredinibacter isoporae</name>
    <dbReference type="NCBI Taxonomy" id="570281"/>
    <lineage>
        <taxon>Bacteria</taxon>
        <taxon>Pseudomonadati</taxon>
        <taxon>Pseudomonadota</taxon>
        <taxon>Gammaproteobacteria</taxon>
        <taxon>Cellvibrionales</taxon>
        <taxon>Cellvibrionaceae</taxon>
        <taxon>Pseudoteredinibacter</taxon>
    </lineage>
</organism>
<dbReference type="InParanoid" id="A0A7X0JVD4"/>
<dbReference type="PANTHER" id="PTHR46797:SF11">
    <property type="entry name" value="HTH-TYPE TRANSCRIPTIONAL REGULATOR PUUR"/>
    <property type="match status" value="1"/>
</dbReference>
<dbReference type="SUPFAM" id="SSF51182">
    <property type="entry name" value="RmlC-like cupins"/>
    <property type="match status" value="1"/>
</dbReference>
<dbReference type="Proteomes" id="UP000528457">
    <property type="component" value="Unassembled WGS sequence"/>
</dbReference>
<dbReference type="SMART" id="SM00530">
    <property type="entry name" value="HTH_XRE"/>
    <property type="match status" value="1"/>
</dbReference>
<protein>
    <submittedName>
        <fullName evidence="4">Transcriptional regulator with XRE-family HTH domain</fullName>
    </submittedName>
</protein>
<keyword evidence="1" id="KW-0238">DNA-binding</keyword>
<comment type="caution">
    <text evidence="4">The sequence shown here is derived from an EMBL/GenBank/DDBJ whole genome shotgun (WGS) entry which is preliminary data.</text>
</comment>
<dbReference type="FunCoup" id="A0A7X0JVD4">
    <property type="interactions" value="99"/>
</dbReference>
<dbReference type="Pfam" id="PF01381">
    <property type="entry name" value="HTH_3"/>
    <property type="match status" value="1"/>
</dbReference>
<dbReference type="AlphaFoldDB" id="A0A7X0JVD4"/>
<dbReference type="EMBL" id="JACHHT010000002">
    <property type="protein sequence ID" value="MBB6521991.1"/>
    <property type="molecule type" value="Genomic_DNA"/>
</dbReference>
<dbReference type="InterPro" id="IPR011051">
    <property type="entry name" value="RmlC_Cupin_sf"/>
</dbReference>
<keyword evidence="5" id="KW-1185">Reference proteome</keyword>
<evidence type="ECO:0000313" key="4">
    <source>
        <dbReference type="EMBL" id="MBB6521991.1"/>
    </source>
</evidence>
<dbReference type="GO" id="GO:0003677">
    <property type="term" value="F:DNA binding"/>
    <property type="evidence" value="ECO:0007669"/>
    <property type="project" value="UniProtKB-KW"/>
</dbReference>
<dbReference type="GO" id="GO:0003700">
    <property type="term" value="F:DNA-binding transcription factor activity"/>
    <property type="evidence" value="ECO:0007669"/>
    <property type="project" value="TreeGrafter"/>
</dbReference>
<evidence type="ECO:0000313" key="5">
    <source>
        <dbReference type="Proteomes" id="UP000528457"/>
    </source>
</evidence>
<dbReference type="CDD" id="cd02209">
    <property type="entry name" value="cupin_XRE_C"/>
    <property type="match status" value="1"/>
</dbReference>
<dbReference type="CDD" id="cd00093">
    <property type="entry name" value="HTH_XRE"/>
    <property type="match status" value="1"/>
</dbReference>
<name>A0A7X0JVD4_9GAMM</name>
<dbReference type="InterPro" id="IPR010982">
    <property type="entry name" value="Lambda_DNA-bd_dom_sf"/>
</dbReference>
<dbReference type="InterPro" id="IPR014710">
    <property type="entry name" value="RmlC-like_jellyroll"/>
</dbReference>
<dbReference type="Pfam" id="PF07883">
    <property type="entry name" value="Cupin_2"/>
    <property type="match status" value="1"/>
</dbReference>
<evidence type="ECO:0000259" key="3">
    <source>
        <dbReference type="PROSITE" id="PS50943"/>
    </source>
</evidence>
<dbReference type="PROSITE" id="PS50943">
    <property type="entry name" value="HTH_CROC1"/>
    <property type="match status" value="1"/>
</dbReference>
<feature type="domain" description="HTH cro/C1-type" evidence="3">
    <location>
        <begin position="42"/>
        <end position="96"/>
    </location>
</feature>
<evidence type="ECO:0000256" key="2">
    <source>
        <dbReference type="SAM" id="MobiDB-lite"/>
    </source>
</evidence>
<evidence type="ECO:0000256" key="1">
    <source>
        <dbReference type="ARBA" id="ARBA00023125"/>
    </source>
</evidence>